<reference evidence="1" key="1">
    <citation type="journal article" date="2022" name="bioRxiv">
        <title>Sequencing and chromosome-scale assembly of the giantPleurodeles waltlgenome.</title>
        <authorList>
            <person name="Brown T."/>
            <person name="Elewa A."/>
            <person name="Iarovenko S."/>
            <person name="Subramanian E."/>
            <person name="Araus A.J."/>
            <person name="Petzold A."/>
            <person name="Susuki M."/>
            <person name="Suzuki K.-i.T."/>
            <person name="Hayashi T."/>
            <person name="Toyoda A."/>
            <person name="Oliveira C."/>
            <person name="Osipova E."/>
            <person name="Leigh N.D."/>
            <person name="Simon A."/>
            <person name="Yun M.H."/>
        </authorList>
    </citation>
    <scope>NUCLEOTIDE SEQUENCE</scope>
    <source>
        <strain evidence="1">20211129_DDA</strain>
        <tissue evidence="1">Liver</tissue>
    </source>
</reference>
<feature type="non-terminal residue" evidence="1">
    <location>
        <position position="123"/>
    </location>
</feature>
<sequence length="123" mass="13159">MYFNSSFALDSALVHPEESRLFQEQENPLLVANQISMALSRPTSASRSRHTVMLTPQPLTGSYRASLKQVSSSHQTIAIATASPATMLAVDSEANQGPSTSSVQPCCVLTLSPIKIPVLTAPF</sequence>
<protein>
    <submittedName>
        <fullName evidence="1">Uncharacterized protein</fullName>
    </submittedName>
</protein>
<keyword evidence="2" id="KW-1185">Reference proteome</keyword>
<evidence type="ECO:0000313" key="1">
    <source>
        <dbReference type="EMBL" id="KAJ1141372.1"/>
    </source>
</evidence>
<gene>
    <name evidence="1" type="ORF">NDU88_007705</name>
</gene>
<proteinExistence type="predicted"/>
<dbReference type="EMBL" id="JANPWB010000010">
    <property type="protein sequence ID" value="KAJ1141372.1"/>
    <property type="molecule type" value="Genomic_DNA"/>
</dbReference>
<dbReference type="AlphaFoldDB" id="A0AAV7QLF0"/>
<name>A0AAV7QLF0_PLEWA</name>
<comment type="caution">
    <text evidence="1">The sequence shown here is derived from an EMBL/GenBank/DDBJ whole genome shotgun (WGS) entry which is preliminary data.</text>
</comment>
<dbReference type="Proteomes" id="UP001066276">
    <property type="component" value="Chromosome 6"/>
</dbReference>
<accession>A0AAV7QLF0</accession>
<evidence type="ECO:0000313" key="2">
    <source>
        <dbReference type="Proteomes" id="UP001066276"/>
    </source>
</evidence>
<organism evidence="1 2">
    <name type="scientific">Pleurodeles waltl</name>
    <name type="common">Iberian ribbed newt</name>
    <dbReference type="NCBI Taxonomy" id="8319"/>
    <lineage>
        <taxon>Eukaryota</taxon>
        <taxon>Metazoa</taxon>
        <taxon>Chordata</taxon>
        <taxon>Craniata</taxon>
        <taxon>Vertebrata</taxon>
        <taxon>Euteleostomi</taxon>
        <taxon>Amphibia</taxon>
        <taxon>Batrachia</taxon>
        <taxon>Caudata</taxon>
        <taxon>Salamandroidea</taxon>
        <taxon>Salamandridae</taxon>
        <taxon>Pleurodelinae</taxon>
        <taxon>Pleurodeles</taxon>
    </lineage>
</organism>